<comment type="caution">
    <text evidence="2">The sequence shown here is derived from an EMBL/GenBank/DDBJ whole genome shotgun (WGS) entry which is preliminary data.</text>
</comment>
<evidence type="ECO:0000313" key="2">
    <source>
        <dbReference type="EMBL" id="MBM7799616.1"/>
    </source>
</evidence>
<keyword evidence="1" id="KW-0812">Transmembrane</keyword>
<sequence length="60" mass="6172">MSTSTPNLPVPVRISAGTAIKIGFFGAFGALLFSLILSIILGLIALVLAAAGISIFQQLR</sequence>
<organism evidence="2 3">
    <name type="scientific">Microlunatus panaciterrae</name>
    <dbReference type="NCBI Taxonomy" id="400768"/>
    <lineage>
        <taxon>Bacteria</taxon>
        <taxon>Bacillati</taxon>
        <taxon>Actinomycetota</taxon>
        <taxon>Actinomycetes</taxon>
        <taxon>Propionibacteriales</taxon>
        <taxon>Propionibacteriaceae</taxon>
        <taxon>Microlunatus</taxon>
    </lineage>
</organism>
<dbReference type="RefSeq" id="WP_204918491.1">
    <property type="nucleotide sequence ID" value="NZ_BAAAQP010000003.1"/>
</dbReference>
<accession>A0ABS2RKS7</accession>
<keyword evidence="1" id="KW-0472">Membrane</keyword>
<reference evidence="2 3" key="1">
    <citation type="submission" date="2021-01" db="EMBL/GenBank/DDBJ databases">
        <title>Sequencing the genomes of 1000 actinobacteria strains.</title>
        <authorList>
            <person name="Klenk H.-P."/>
        </authorList>
    </citation>
    <scope>NUCLEOTIDE SEQUENCE [LARGE SCALE GENOMIC DNA]</scope>
    <source>
        <strain evidence="2 3">DSM 18662</strain>
    </source>
</reference>
<proteinExistence type="predicted"/>
<dbReference type="Proteomes" id="UP000704762">
    <property type="component" value="Unassembled WGS sequence"/>
</dbReference>
<evidence type="ECO:0000256" key="1">
    <source>
        <dbReference type="SAM" id="Phobius"/>
    </source>
</evidence>
<feature type="transmembrane region" description="Helical" evidence="1">
    <location>
        <begin position="31"/>
        <end position="56"/>
    </location>
</feature>
<name>A0ABS2RKS7_9ACTN</name>
<gene>
    <name evidence="2" type="ORF">JOE57_002537</name>
</gene>
<keyword evidence="1" id="KW-1133">Transmembrane helix</keyword>
<keyword evidence="3" id="KW-1185">Reference proteome</keyword>
<dbReference type="EMBL" id="JAFBCF010000001">
    <property type="protein sequence ID" value="MBM7799616.1"/>
    <property type="molecule type" value="Genomic_DNA"/>
</dbReference>
<protein>
    <submittedName>
        <fullName evidence="2">Tic20 family protein</fullName>
    </submittedName>
</protein>
<evidence type="ECO:0000313" key="3">
    <source>
        <dbReference type="Proteomes" id="UP000704762"/>
    </source>
</evidence>